<dbReference type="AlphaFoldDB" id="A0AAP2E0G0"/>
<evidence type="ECO:0000313" key="3">
    <source>
        <dbReference type="Proteomes" id="UP001319080"/>
    </source>
</evidence>
<keyword evidence="3" id="KW-1185">Reference proteome</keyword>
<dbReference type="Proteomes" id="UP001319080">
    <property type="component" value="Unassembled WGS sequence"/>
</dbReference>
<gene>
    <name evidence="2" type="ORF">KK062_21170</name>
</gene>
<dbReference type="GO" id="GO:0016787">
    <property type="term" value="F:hydrolase activity"/>
    <property type="evidence" value="ECO:0007669"/>
    <property type="project" value="UniProtKB-KW"/>
</dbReference>
<dbReference type="EMBL" id="JAHESE010000026">
    <property type="protein sequence ID" value="MBT1710766.1"/>
    <property type="molecule type" value="Genomic_DNA"/>
</dbReference>
<dbReference type="InterPro" id="IPR000073">
    <property type="entry name" value="AB_hydrolase_1"/>
</dbReference>
<name>A0AAP2E0G0_9BACT</name>
<sequence length="84" mass="9495">MEMNYSDDELVKLLPGFTHGYANVNDVDLHYVKGGVGTPLVLLPGWPETWWTYHKVMPLLAKHYEVIVVDLRGMGGVGQTVRRL</sequence>
<dbReference type="RefSeq" id="WP_254086342.1">
    <property type="nucleotide sequence ID" value="NZ_JAHESE010000026.1"/>
</dbReference>
<reference evidence="2 3" key="1">
    <citation type="submission" date="2021-05" db="EMBL/GenBank/DDBJ databases">
        <title>A Polyphasic approach of four new species of the genus Ohtaekwangia: Ohtaekwangia histidinii sp. nov., Ohtaekwangia cretensis sp. nov., Ohtaekwangia indiensis sp. nov., Ohtaekwangia reichenbachii sp. nov. from diverse environment.</title>
        <authorList>
            <person name="Octaviana S."/>
        </authorList>
    </citation>
    <scope>NUCLEOTIDE SEQUENCE [LARGE SCALE GENOMIC DNA]</scope>
    <source>
        <strain evidence="2 3">PWU5</strain>
    </source>
</reference>
<dbReference type="InterPro" id="IPR029058">
    <property type="entry name" value="AB_hydrolase_fold"/>
</dbReference>
<accession>A0AAP2E0G0</accession>
<organism evidence="2 3">
    <name type="scientific">Dawidia cretensis</name>
    <dbReference type="NCBI Taxonomy" id="2782350"/>
    <lineage>
        <taxon>Bacteria</taxon>
        <taxon>Pseudomonadati</taxon>
        <taxon>Bacteroidota</taxon>
        <taxon>Cytophagia</taxon>
        <taxon>Cytophagales</taxon>
        <taxon>Chryseotaleaceae</taxon>
        <taxon>Dawidia</taxon>
    </lineage>
</organism>
<feature type="domain" description="AB hydrolase-1" evidence="1">
    <location>
        <begin position="39"/>
        <end position="75"/>
    </location>
</feature>
<evidence type="ECO:0000313" key="2">
    <source>
        <dbReference type="EMBL" id="MBT1710766.1"/>
    </source>
</evidence>
<proteinExistence type="predicted"/>
<dbReference type="PANTHER" id="PTHR43329">
    <property type="entry name" value="EPOXIDE HYDROLASE"/>
    <property type="match status" value="1"/>
</dbReference>
<keyword evidence="2" id="KW-0378">Hydrolase</keyword>
<dbReference type="Gene3D" id="3.40.50.1820">
    <property type="entry name" value="alpha/beta hydrolase"/>
    <property type="match status" value="1"/>
</dbReference>
<comment type="caution">
    <text evidence="2">The sequence shown here is derived from an EMBL/GenBank/DDBJ whole genome shotgun (WGS) entry which is preliminary data.</text>
</comment>
<dbReference type="SUPFAM" id="SSF53474">
    <property type="entry name" value="alpha/beta-Hydrolases"/>
    <property type="match status" value="1"/>
</dbReference>
<evidence type="ECO:0000259" key="1">
    <source>
        <dbReference type="Pfam" id="PF00561"/>
    </source>
</evidence>
<protein>
    <submittedName>
        <fullName evidence="2">Alpha/beta hydrolase</fullName>
    </submittedName>
</protein>
<dbReference type="Pfam" id="PF00561">
    <property type="entry name" value="Abhydrolase_1"/>
    <property type="match status" value="1"/>
</dbReference>